<feature type="compositionally biased region" description="Basic and acidic residues" evidence="1">
    <location>
        <begin position="14"/>
        <end position="27"/>
    </location>
</feature>
<comment type="caution">
    <text evidence="2">The sequence shown here is derived from an EMBL/GenBank/DDBJ whole genome shotgun (WGS) entry which is preliminary data.</text>
</comment>
<feature type="region of interest" description="Disordered" evidence="1">
    <location>
        <begin position="1"/>
        <end position="71"/>
    </location>
</feature>
<keyword evidence="3" id="KW-1185">Reference proteome</keyword>
<feature type="non-terminal residue" evidence="2">
    <location>
        <position position="372"/>
    </location>
</feature>
<feature type="compositionally biased region" description="Gly residues" evidence="1">
    <location>
        <begin position="283"/>
        <end position="292"/>
    </location>
</feature>
<dbReference type="Proteomes" id="UP000037069">
    <property type="component" value="Unassembled WGS sequence"/>
</dbReference>
<organism evidence="2 3">
    <name type="scientific">Lucilia cuprina</name>
    <name type="common">Green bottle fly</name>
    <name type="synonym">Australian sheep blowfly</name>
    <dbReference type="NCBI Taxonomy" id="7375"/>
    <lineage>
        <taxon>Eukaryota</taxon>
        <taxon>Metazoa</taxon>
        <taxon>Ecdysozoa</taxon>
        <taxon>Arthropoda</taxon>
        <taxon>Hexapoda</taxon>
        <taxon>Insecta</taxon>
        <taxon>Pterygota</taxon>
        <taxon>Neoptera</taxon>
        <taxon>Endopterygota</taxon>
        <taxon>Diptera</taxon>
        <taxon>Brachycera</taxon>
        <taxon>Muscomorpha</taxon>
        <taxon>Oestroidea</taxon>
        <taxon>Calliphoridae</taxon>
        <taxon>Luciliinae</taxon>
        <taxon>Lucilia</taxon>
    </lineage>
</organism>
<sequence length="372" mass="40396">RCAGRGSDGVAVAGHDHARADGVGDRSRARRRPRPALGSAPRQRDRPHGALRDDPRDVDPRVRGGRDRAAGLRTAARLVPHRGHRCGMAGVLPPAGAGHRPLRSRLDHPAHARQRRRLDGLRLRAHPAGQGHAPPPHRRTARHAQLGGARADVRRDRPRVPSGRRRRGGGHLQPPRDRTAPLRRHPHARGTDDRGGAVREPVERARHRPPGGRHLRAAPGRGRPGARGREDRGRRVRTHAPGAPRRLRRDRRADRGGEGARRWGGIDRVERHDDVAPGRVRGGHGAPGAGDGIGEDVAMSEETDRQAEQLSEEARTFVEDFAFSWGAAGNPRMDGRVLGLLLIVDRPFLSSAQIAEMLGASAGAVSMSTRAL</sequence>
<feature type="compositionally biased region" description="Basic and acidic residues" evidence="1">
    <location>
        <begin position="251"/>
        <end position="276"/>
    </location>
</feature>
<protein>
    <submittedName>
        <fullName evidence="2">Uncharacterized protein</fullName>
    </submittedName>
</protein>
<evidence type="ECO:0000256" key="1">
    <source>
        <dbReference type="SAM" id="MobiDB-lite"/>
    </source>
</evidence>
<dbReference type="AlphaFoldDB" id="A0A0L0BXE7"/>
<dbReference type="Gene3D" id="1.10.10.10">
    <property type="entry name" value="Winged helix-like DNA-binding domain superfamily/Winged helix DNA-binding domain"/>
    <property type="match status" value="1"/>
</dbReference>
<feature type="region of interest" description="Disordered" evidence="1">
    <location>
        <begin position="92"/>
        <end position="306"/>
    </location>
</feature>
<accession>A0A0L0BXE7</accession>
<evidence type="ECO:0000313" key="2">
    <source>
        <dbReference type="EMBL" id="KNC24717.1"/>
    </source>
</evidence>
<dbReference type="InterPro" id="IPR036388">
    <property type="entry name" value="WH-like_DNA-bd_sf"/>
</dbReference>
<dbReference type="EMBL" id="JRES01001181">
    <property type="protein sequence ID" value="KNC24717.1"/>
    <property type="molecule type" value="Genomic_DNA"/>
</dbReference>
<reference evidence="2 3" key="1">
    <citation type="journal article" date="2015" name="Nat. Commun.">
        <title>Lucilia cuprina genome unlocks parasitic fly biology to underpin future interventions.</title>
        <authorList>
            <person name="Anstead C.A."/>
            <person name="Korhonen P.K."/>
            <person name="Young N.D."/>
            <person name="Hall R.S."/>
            <person name="Jex A.R."/>
            <person name="Murali S.C."/>
            <person name="Hughes D.S."/>
            <person name="Lee S.F."/>
            <person name="Perry T."/>
            <person name="Stroehlein A.J."/>
            <person name="Ansell B.R."/>
            <person name="Breugelmans B."/>
            <person name="Hofmann A."/>
            <person name="Qu J."/>
            <person name="Dugan S."/>
            <person name="Lee S.L."/>
            <person name="Chao H."/>
            <person name="Dinh H."/>
            <person name="Han Y."/>
            <person name="Doddapaneni H.V."/>
            <person name="Worley K.C."/>
            <person name="Muzny D.M."/>
            <person name="Ioannidis P."/>
            <person name="Waterhouse R.M."/>
            <person name="Zdobnov E.M."/>
            <person name="James P.J."/>
            <person name="Bagnall N.H."/>
            <person name="Kotze A.C."/>
            <person name="Gibbs R.A."/>
            <person name="Richards S."/>
            <person name="Batterham P."/>
            <person name="Gasser R.B."/>
        </authorList>
    </citation>
    <scope>NUCLEOTIDE SEQUENCE [LARGE SCALE GENOMIC DNA]</scope>
    <source>
        <strain evidence="2 3">LS</strain>
        <tissue evidence="2">Full body</tissue>
    </source>
</reference>
<evidence type="ECO:0000313" key="3">
    <source>
        <dbReference type="Proteomes" id="UP000037069"/>
    </source>
</evidence>
<feature type="compositionally biased region" description="Basic residues" evidence="1">
    <location>
        <begin position="205"/>
        <end position="216"/>
    </location>
</feature>
<feature type="non-terminal residue" evidence="2">
    <location>
        <position position="1"/>
    </location>
</feature>
<feature type="compositionally biased region" description="Basic and acidic residues" evidence="1">
    <location>
        <begin position="42"/>
        <end position="70"/>
    </location>
</feature>
<feature type="compositionally biased region" description="Basic and acidic residues" evidence="1">
    <location>
        <begin position="189"/>
        <end position="204"/>
    </location>
</feature>
<gene>
    <name evidence="2" type="ORF">FF38_06605</name>
</gene>
<proteinExistence type="predicted"/>
<name>A0A0L0BXE7_LUCCU</name>